<evidence type="ECO:0000256" key="3">
    <source>
        <dbReference type="ARBA" id="ARBA00023125"/>
    </source>
</evidence>
<dbReference type="InterPro" id="IPR050336">
    <property type="entry name" value="Chromosome_partition/occlusion"/>
</dbReference>
<name>A0A1F4S2W4_UNCSA</name>
<comment type="similarity">
    <text evidence="1">Belongs to the ParB family.</text>
</comment>
<comment type="caution">
    <text evidence="5">The sequence shown here is derived from an EMBL/GenBank/DDBJ whole genome shotgun (WGS) entry which is preliminary data.</text>
</comment>
<evidence type="ECO:0000256" key="2">
    <source>
        <dbReference type="ARBA" id="ARBA00022829"/>
    </source>
</evidence>
<evidence type="ECO:0000313" key="6">
    <source>
        <dbReference type="Proteomes" id="UP000177905"/>
    </source>
</evidence>
<dbReference type="GO" id="GO:0003677">
    <property type="term" value="F:DNA binding"/>
    <property type="evidence" value="ECO:0007669"/>
    <property type="project" value="UniProtKB-KW"/>
</dbReference>
<dbReference type="InterPro" id="IPR004437">
    <property type="entry name" value="ParB/RepB/Spo0J"/>
</dbReference>
<dbReference type="Pfam" id="PF17762">
    <property type="entry name" value="HTH_ParB"/>
    <property type="match status" value="1"/>
</dbReference>
<evidence type="ECO:0000259" key="4">
    <source>
        <dbReference type="SMART" id="SM00470"/>
    </source>
</evidence>
<dbReference type="FunFam" id="1.10.10.2830:FF:000001">
    <property type="entry name" value="Chromosome partitioning protein ParB"/>
    <property type="match status" value="1"/>
</dbReference>
<dbReference type="AlphaFoldDB" id="A0A1F4S2W4"/>
<dbReference type="SUPFAM" id="SSF110849">
    <property type="entry name" value="ParB/Sulfiredoxin"/>
    <property type="match status" value="1"/>
</dbReference>
<dbReference type="GO" id="GO:0007059">
    <property type="term" value="P:chromosome segregation"/>
    <property type="evidence" value="ECO:0007669"/>
    <property type="project" value="UniProtKB-KW"/>
</dbReference>
<dbReference type="InterPro" id="IPR036086">
    <property type="entry name" value="ParB/Sulfiredoxin_sf"/>
</dbReference>
<dbReference type="SUPFAM" id="SSF109709">
    <property type="entry name" value="KorB DNA-binding domain-like"/>
    <property type="match status" value="1"/>
</dbReference>
<keyword evidence="3" id="KW-0238">DNA-binding</keyword>
<evidence type="ECO:0000313" key="5">
    <source>
        <dbReference type="EMBL" id="OGC14772.1"/>
    </source>
</evidence>
<dbReference type="PANTHER" id="PTHR33375:SF1">
    <property type="entry name" value="CHROMOSOME-PARTITIONING PROTEIN PARB-RELATED"/>
    <property type="match status" value="1"/>
</dbReference>
<dbReference type="PANTHER" id="PTHR33375">
    <property type="entry name" value="CHROMOSOME-PARTITIONING PROTEIN PARB-RELATED"/>
    <property type="match status" value="1"/>
</dbReference>
<organism evidence="5 6">
    <name type="scientific">candidate division WOR-1 bacterium RIFOXYB2_FULL_36_35</name>
    <dbReference type="NCBI Taxonomy" id="1802578"/>
    <lineage>
        <taxon>Bacteria</taxon>
        <taxon>Bacillati</taxon>
        <taxon>Saganbacteria</taxon>
    </lineage>
</organism>
<reference evidence="5 6" key="1">
    <citation type="journal article" date="2016" name="Nat. Commun.">
        <title>Thousands of microbial genomes shed light on interconnected biogeochemical processes in an aquifer system.</title>
        <authorList>
            <person name="Anantharaman K."/>
            <person name="Brown C.T."/>
            <person name="Hug L.A."/>
            <person name="Sharon I."/>
            <person name="Castelle C.J."/>
            <person name="Probst A.J."/>
            <person name="Thomas B.C."/>
            <person name="Singh A."/>
            <person name="Wilkins M.J."/>
            <person name="Karaoz U."/>
            <person name="Brodie E.L."/>
            <person name="Williams K.H."/>
            <person name="Hubbard S.S."/>
            <person name="Banfield J.F."/>
        </authorList>
    </citation>
    <scope>NUCLEOTIDE SEQUENCE [LARGE SCALE GENOMIC DNA]</scope>
</reference>
<dbReference type="Pfam" id="PF02195">
    <property type="entry name" value="ParB_N"/>
    <property type="match status" value="1"/>
</dbReference>
<dbReference type="InterPro" id="IPR003115">
    <property type="entry name" value="ParB_N"/>
</dbReference>
<dbReference type="NCBIfam" id="TIGR00180">
    <property type="entry name" value="parB_part"/>
    <property type="match status" value="1"/>
</dbReference>
<dbReference type="EMBL" id="MEUA01000031">
    <property type="protein sequence ID" value="OGC14772.1"/>
    <property type="molecule type" value="Genomic_DNA"/>
</dbReference>
<dbReference type="FunFam" id="3.90.1530.30:FF:000001">
    <property type="entry name" value="Chromosome partitioning protein ParB"/>
    <property type="match status" value="1"/>
</dbReference>
<gene>
    <name evidence="5" type="ORF">A2290_08770</name>
</gene>
<proteinExistence type="inferred from homology"/>
<feature type="domain" description="ParB-like N-terminal" evidence="4">
    <location>
        <begin position="27"/>
        <end position="116"/>
    </location>
</feature>
<accession>A0A1F4S2W4</accession>
<dbReference type="InterPro" id="IPR041468">
    <property type="entry name" value="HTH_ParB/Spo0J"/>
</dbReference>
<dbReference type="SMART" id="SM00470">
    <property type="entry name" value="ParB"/>
    <property type="match status" value="1"/>
</dbReference>
<evidence type="ECO:0000256" key="1">
    <source>
        <dbReference type="ARBA" id="ARBA00006295"/>
    </source>
</evidence>
<dbReference type="GO" id="GO:0005694">
    <property type="term" value="C:chromosome"/>
    <property type="evidence" value="ECO:0007669"/>
    <property type="project" value="TreeGrafter"/>
</dbReference>
<dbReference type="Proteomes" id="UP000177905">
    <property type="component" value="Unassembled WGS sequence"/>
</dbReference>
<sequence length="306" mass="34318">MNKKGLGRGLSALIPEGSVFTGGRTIVNIPIDKVIPNPRQPRTVFNEDSLKELAESIKSTGVAQPILVRLRKGNYELVAGERRLRAAKIAGLNVIPSIIKDFSDQESVQLALIENLQREDLNPMDEAEAYSKLLSEFSMSQIDIANKVSKNRSTIANMLRLNELPEEMRDSLRKGEISSGHARALLSLSDSKKRLLIFGDIIKNKLSVRDVELIVYGGPKPSKNKKISKRAVKIDDELKPWLEKLTFCLATKVHLRGNKNRGRIEIDFFSQEDLERILDIILGEKVKRVEPVFVTEGGIEIDKQIN</sequence>
<dbReference type="Gene3D" id="1.10.10.2830">
    <property type="match status" value="1"/>
</dbReference>
<dbReference type="CDD" id="cd16393">
    <property type="entry name" value="SPO0J_N"/>
    <property type="match status" value="1"/>
</dbReference>
<keyword evidence="2" id="KW-0159">Chromosome partition</keyword>
<dbReference type="GO" id="GO:0045881">
    <property type="term" value="P:positive regulation of sporulation resulting in formation of a cellular spore"/>
    <property type="evidence" value="ECO:0007669"/>
    <property type="project" value="TreeGrafter"/>
</dbReference>
<protein>
    <recommendedName>
        <fullName evidence="4">ParB-like N-terminal domain-containing protein</fullName>
    </recommendedName>
</protein>
<dbReference type="Gene3D" id="3.90.1530.30">
    <property type="match status" value="1"/>
</dbReference>